<name>A0A7J2TAX4_9CREN</name>
<evidence type="ECO:0000313" key="1">
    <source>
        <dbReference type="EMBL" id="HEH30968.1"/>
    </source>
</evidence>
<proteinExistence type="predicted"/>
<comment type="caution">
    <text evidence="1">The sequence shown here is derived from an EMBL/GenBank/DDBJ whole genome shotgun (WGS) entry which is preliminary data.</text>
</comment>
<sequence>MWFLYRKSPLGTVVKESMKAVLGLFKGDEVLKTVETFRRILGVEIRVISIDASLNHLLPTIDPDLMDIIKNTKCCENNCYLLIVSWYGE</sequence>
<accession>A0A7J2TAX4</accession>
<protein>
    <submittedName>
        <fullName evidence="1">Uncharacterized protein</fullName>
    </submittedName>
</protein>
<dbReference type="EMBL" id="DSLL01000017">
    <property type="protein sequence ID" value="HEH30968.1"/>
    <property type="molecule type" value="Genomic_DNA"/>
</dbReference>
<organism evidence="1">
    <name type="scientific">Ignisphaera aggregans</name>
    <dbReference type="NCBI Taxonomy" id="334771"/>
    <lineage>
        <taxon>Archaea</taxon>
        <taxon>Thermoproteota</taxon>
        <taxon>Thermoprotei</taxon>
        <taxon>Desulfurococcales</taxon>
        <taxon>Desulfurococcaceae</taxon>
        <taxon>Ignisphaera</taxon>
    </lineage>
</organism>
<gene>
    <name evidence="1" type="ORF">ENP99_02495</name>
</gene>
<reference evidence="1" key="1">
    <citation type="journal article" date="2020" name="mSystems">
        <title>Genome- and Community-Level Interaction Insights into Carbon Utilization and Element Cycling Functions of Hydrothermarchaeota in Hydrothermal Sediment.</title>
        <authorList>
            <person name="Zhou Z."/>
            <person name="Liu Y."/>
            <person name="Xu W."/>
            <person name="Pan J."/>
            <person name="Luo Z.H."/>
            <person name="Li M."/>
        </authorList>
    </citation>
    <scope>NUCLEOTIDE SEQUENCE [LARGE SCALE GENOMIC DNA]</scope>
    <source>
        <strain evidence="1">SpSt-27</strain>
    </source>
</reference>
<dbReference type="AlphaFoldDB" id="A0A7J2TAX4"/>